<accession>A0A1I7ZE22</accession>
<keyword evidence="1" id="KW-1185">Reference proteome</keyword>
<organism evidence="1 2">
    <name type="scientific">Steinernema glaseri</name>
    <dbReference type="NCBI Taxonomy" id="37863"/>
    <lineage>
        <taxon>Eukaryota</taxon>
        <taxon>Metazoa</taxon>
        <taxon>Ecdysozoa</taxon>
        <taxon>Nematoda</taxon>
        <taxon>Chromadorea</taxon>
        <taxon>Rhabditida</taxon>
        <taxon>Tylenchina</taxon>
        <taxon>Panagrolaimomorpha</taxon>
        <taxon>Strongyloidoidea</taxon>
        <taxon>Steinernematidae</taxon>
        <taxon>Steinernema</taxon>
    </lineage>
</organism>
<reference evidence="2" key="1">
    <citation type="submission" date="2016-11" db="UniProtKB">
        <authorList>
            <consortium name="WormBaseParasite"/>
        </authorList>
    </citation>
    <scope>IDENTIFICATION</scope>
</reference>
<dbReference type="WBParaSite" id="L893_g25463.t1">
    <property type="protein sequence ID" value="L893_g25463.t1"/>
    <property type="gene ID" value="L893_g25463"/>
</dbReference>
<name>A0A1I7ZE22_9BILA</name>
<evidence type="ECO:0000313" key="1">
    <source>
        <dbReference type="Proteomes" id="UP000095287"/>
    </source>
</evidence>
<dbReference type="AlphaFoldDB" id="A0A1I7ZE22"/>
<protein>
    <submittedName>
        <fullName evidence="2">FBA_2 domain-containing protein</fullName>
    </submittedName>
</protein>
<proteinExistence type="predicted"/>
<dbReference type="Proteomes" id="UP000095287">
    <property type="component" value="Unplaced"/>
</dbReference>
<evidence type="ECO:0000313" key="2">
    <source>
        <dbReference type="WBParaSite" id="L893_g25463.t1"/>
    </source>
</evidence>
<sequence length="321" mass="37252">MDTVPIKFVDSVVELFDGEKTLNPLAEEVAHPLWKAAVDVHHRNRVYYKICIREIAGDIKIVSEQQGTEIYEDLGSIRKNRRFARIVCIEDQTECYDDPLWDVSAAFTEVDAAKQLESVAPQLEQSSRVFVIDLRCQDIFLNSLYSRFFGGISLVYDGQTSLTFLEKQIAHSPFLDTIDLHEGEYRWPQSVLPLIEQFCLRGRPGRRVYLEIHDTMEAMIDINFVEKFFEHWKEKGTLNFTLVCDAEAVDLEDWQTLFKKGQVTELERGNFRSVIKHETAKSIAVCCTGAYRDFSLVFHTCTCDLSEKCFLKERYPEYHDF</sequence>